<dbReference type="PRINTS" id="PR00463">
    <property type="entry name" value="EP450I"/>
</dbReference>
<evidence type="ECO:0000256" key="4">
    <source>
        <dbReference type="ARBA" id="ARBA00022617"/>
    </source>
</evidence>
<evidence type="ECO:0000313" key="18">
    <source>
        <dbReference type="EMBL" id="KGN61200.1"/>
    </source>
</evidence>
<keyword evidence="5 17" id="KW-0812">Transmembrane</keyword>
<comment type="function">
    <text evidence="16">Catalyzes the first oxidative step of the phenylpropanoid pathway in higher plants by transforming trans-cinnamate into p-coumarate. The compounds formed by this pathway are essential components for lignification, pollination, and defense against ultraviolet light, predators and pathogens.</text>
</comment>
<evidence type="ECO:0000256" key="7">
    <source>
        <dbReference type="ARBA" id="ARBA00022989"/>
    </source>
</evidence>
<reference evidence="18 19" key="1">
    <citation type="journal article" date="2009" name="Nat. Genet.">
        <title>The genome of the cucumber, Cucumis sativus L.</title>
        <authorList>
            <person name="Huang S."/>
            <person name="Li R."/>
            <person name="Zhang Z."/>
            <person name="Li L."/>
            <person name="Gu X."/>
            <person name="Fan W."/>
            <person name="Lucas W.J."/>
            <person name="Wang X."/>
            <person name="Xie B."/>
            <person name="Ni P."/>
            <person name="Ren Y."/>
            <person name="Zhu H."/>
            <person name="Li J."/>
            <person name="Lin K."/>
            <person name="Jin W."/>
            <person name="Fei Z."/>
            <person name="Li G."/>
            <person name="Staub J."/>
            <person name="Kilian A."/>
            <person name="van der Vossen E.A."/>
            <person name="Wu Y."/>
            <person name="Guo J."/>
            <person name="He J."/>
            <person name="Jia Z."/>
            <person name="Ren Y."/>
            <person name="Tian G."/>
            <person name="Lu Y."/>
            <person name="Ruan J."/>
            <person name="Qian W."/>
            <person name="Wang M."/>
            <person name="Huang Q."/>
            <person name="Li B."/>
            <person name="Xuan Z."/>
            <person name="Cao J."/>
            <person name="Asan"/>
            <person name="Wu Z."/>
            <person name="Zhang J."/>
            <person name="Cai Q."/>
            <person name="Bai Y."/>
            <person name="Zhao B."/>
            <person name="Han Y."/>
            <person name="Li Y."/>
            <person name="Li X."/>
            <person name="Wang S."/>
            <person name="Shi Q."/>
            <person name="Liu S."/>
            <person name="Cho W.K."/>
            <person name="Kim J.Y."/>
            <person name="Xu Y."/>
            <person name="Heller-Uszynska K."/>
            <person name="Miao H."/>
            <person name="Cheng Z."/>
            <person name="Zhang S."/>
            <person name="Wu J."/>
            <person name="Yang Y."/>
            <person name="Kang H."/>
            <person name="Li M."/>
            <person name="Liang H."/>
            <person name="Ren X."/>
            <person name="Shi Z."/>
            <person name="Wen M."/>
            <person name="Jian M."/>
            <person name="Yang H."/>
            <person name="Zhang G."/>
            <person name="Yang Z."/>
            <person name="Chen R."/>
            <person name="Liu S."/>
            <person name="Li J."/>
            <person name="Ma L."/>
            <person name="Liu H."/>
            <person name="Zhou Y."/>
            <person name="Zhao J."/>
            <person name="Fang X."/>
            <person name="Li G."/>
            <person name="Fang L."/>
            <person name="Li Y."/>
            <person name="Liu D."/>
            <person name="Zheng H."/>
            <person name="Zhang Y."/>
            <person name="Qin N."/>
            <person name="Li Z."/>
            <person name="Yang G."/>
            <person name="Yang S."/>
            <person name="Bolund L."/>
            <person name="Kristiansen K."/>
            <person name="Zheng H."/>
            <person name="Li S."/>
            <person name="Zhang X."/>
            <person name="Yang H."/>
            <person name="Wang J."/>
            <person name="Sun R."/>
            <person name="Zhang B."/>
            <person name="Jiang S."/>
            <person name="Wang J."/>
            <person name="Du Y."/>
            <person name="Li S."/>
        </authorList>
    </citation>
    <scope>NUCLEOTIDE SEQUENCE [LARGE SCALE GENOMIC DNA]</scope>
    <source>
        <strain evidence="19">cv. 9930</strain>
    </source>
</reference>
<dbReference type="PANTHER" id="PTHR47948">
    <property type="entry name" value="TRANS-CINNAMATE 4-MONOOXYGENASE"/>
    <property type="match status" value="1"/>
</dbReference>
<evidence type="ECO:0000256" key="3">
    <source>
        <dbReference type="ARBA" id="ARBA00010617"/>
    </source>
</evidence>
<gene>
    <name evidence="18" type="ORF">Csa_2G069200</name>
</gene>
<dbReference type="STRING" id="3659.A0A0A0LGX8"/>
<evidence type="ECO:0000256" key="13">
    <source>
        <dbReference type="ARBA" id="ARBA00041322"/>
    </source>
</evidence>
<dbReference type="SUPFAM" id="SSF48264">
    <property type="entry name" value="Cytochrome P450"/>
    <property type="match status" value="1"/>
</dbReference>
<keyword evidence="11 17" id="KW-0472">Membrane</keyword>
<dbReference type="GO" id="GO:0004497">
    <property type="term" value="F:monooxygenase activity"/>
    <property type="evidence" value="ECO:0007669"/>
    <property type="project" value="UniProtKB-KW"/>
</dbReference>
<organism evidence="18 19">
    <name type="scientific">Cucumis sativus</name>
    <name type="common">Cucumber</name>
    <dbReference type="NCBI Taxonomy" id="3659"/>
    <lineage>
        <taxon>Eukaryota</taxon>
        <taxon>Viridiplantae</taxon>
        <taxon>Streptophyta</taxon>
        <taxon>Embryophyta</taxon>
        <taxon>Tracheophyta</taxon>
        <taxon>Spermatophyta</taxon>
        <taxon>Magnoliopsida</taxon>
        <taxon>eudicotyledons</taxon>
        <taxon>Gunneridae</taxon>
        <taxon>Pentapetalae</taxon>
        <taxon>rosids</taxon>
        <taxon>fabids</taxon>
        <taxon>Cucurbitales</taxon>
        <taxon>Cucurbitaceae</taxon>
        <taxon>Benincaseae</taxon>
        <taxon>Cucumis</taxon>
    </lineage>
</organism>
<evidence type="ECO:0000256" key="2">
    <source>
        <dbReference type="ARBA" id="ARBA00004370"/>
    </source>
</evidence>
<evidence type="ECO:0000256" key="15">
    <source>
        <dbReference type="ARBA" id="ARBA00042998"/>
    </source>
</evidence>
<keyword evidence="9" id="KW-0408">Iron</keyword>
<comment type="similarity">
    <text evidence="3">Belongs to the cytochrome P450 family.</text>
</comment>
<reference evidence="18 19" key="2">
    <citation type="journal article" date="2009" name="PLoS ONE">
        <title>An integrated genetic and cytogenetic map of the cucumber genome.</title>
        <authorList>
            <person name="Ren Y."/>
            <person name="Zhang Z."/>
            <person name="Liu J."/>
            <person name="Staub J.E."/>
            <person name="Han Y."/>
            <person name="Cheng Z."/>
            <person name="Li X."/>
            <person name="Lu J."/>
            <person name="Miao H."/>
            <person name="Kang H."/>
            <person name="Xie B."/>
            <person name="Gu X."/>
            <person name="Wang X."/>
            <person name="Du Y."/>
            <person name="Jin W."/>
            <person name="Huang S."/>
        </authorList>
    </citation>
    <scope>NUCLEOTIDE SEQUENCE [LARGE SCALE GENOMIC DNA]</scope>
    <source>
        <strain evidence="19">cv. 9930</strain>
    </source>
</reference>
<dbReference type="GO" id="GO:0016705">
    <property type="term" value="F:oxidoreductase activity, acting on paired donors, with incorporation or reduction of molecular oxygen"/>
    <property type="evidence" value="ECO:0007669"/>
    <property type="project" value="InterPro"/>
</dbReference>
<evidence type="ECO:0000256" key="12">
    <source>
        <dbReference type="ARBA" id="ARBA00040090"/>
    </source>
</evidence>
<dbReference type="eggNOG" id="KOG0156">
    <property type="taxonomic scope" value="Eukaryota"/>
</dbReference>
<feature type="transmembrane region" description="Helical" evidence="17">
    <location>
        <begin position="12"/>
        <end position="33"/>
    </location>
</feature>
<keyword evidence="8" id="KW-0560">Oxidoreductase</keyword>
<dbReference type="InterPro" id="IPR036396">
    <property type="entry name" value="Cyt_P450_sf"/>
</dbReference>
<accession>A0A0A0LGX8</accession>
<dbReference type="PANTHER" id="PTHR47948:SF3">
    <property type="entry name" value="OS02G0467000 PROTEIN"/>
    <property type="match status" value="1"/>
</dbReference>
<dbReference type="GO" id="GO:0020037">
    <property type="term" value="F:heme binding"/>
    <property type="evidence" value="ECO:0007669"/>
    <property type="project" value="InterPro"/>
</dbReference>
<keyword evidence="19" id="KW-1185">Reference proteome</keyword>
<evidence type="ECO:0000256" key="11">
    <source>
        <dbReference type="ARBA" id="ARBA00023136"/>
    </source>
</evidence>
<evidence type="ECO:0000256" key="8">
    <source>
        <dbReference type="ARBA" id="ARBA00023002"/>
    </source>
</evidence>
<dbReference type="AlphaFoldDB" id="A0A0A0LGX8"/>
<name>A0A0A0LGX8_CUCSA</name>
<dbReference type="EMBL" id="CM002923">
    <property type="protein sequence ID" value="KGN61200.1"/>
    <property type="molecule type" value="Genomic_DNA"/>
</dbReference>
<evidence type="ECO:0000256" key="10">
    <source>
        <dbReference type="ARBA" id="ARBA00023033"/>
    </source>
</evidence>
<evidence type="ECO:0000256" key="16">
    <source>
        <dbReference type="ARBA" id="ARBA00045946"/>
    </source>
</evidence>
<evidence type="ECO:0000256" key="17">
    <source>
        <dbReference type="SAM" id="Phobius"/>
    </source>
</evidence>
<keyword evidence="6" id="KW-0479">Metal-binding</keyword>
<dbReference type="Gramene" id="KGN61200">
    <property type="protein sequence ID" value="KGN61200"/>
    <property type="gene ID" value="Csa_2G069200"/>
</dbReference>
<dbReference type="Gene3D" id="1.10.630.10">
    <property type="entry name" value="Cytochrome P450"/>
    <property type="match status" value="1"/>
</dbReference>
<dbReference type="InterPro" id="IPR002401">
    <property type="entry name" value="Cyt_P450_E_grp-I"/>
</dbReference>
<reference evidence="18 19" key="3">
    <citation type="journal article" date="2010" name="BMC Genomics">
        <title>Transcriptome sequencing and comparative analysis of cucumber flowers with different sex types.</title>
        <authorList>
            <person name="Guo S."/>
            <person name="Zheng Y."/>
            <person name="Joung J.G."/>
            <person name="Liu S."/>
            <person name="Zhang Z."/>
            <person name="Crasta O.R."/>
            <person name="Sobral B.W."/>
            <person name="Xu Y."/>
            <person name="Huang S."/>
            <person name="Fei Z."/>
        </authorList>
    </citation>
    <scope>NUCLEOTIDE SEQUENCE [LARGE SCALE GENOMIC DNA]</scope>
    <source>
        <strain evidence="19">cv. 9930</strain>
    </source>
</reference>
<comment type="subcellular location">
    <subcellularLocation>
        <location evidence="2">Membrane</location>
    </subcellularLocation>
</comment>
<dbReference type="GO" id="GO:0005506">
    <property type="term" value="F:iron ion binding"/>
    <property type="evidence" value="ECO:0007669"/>
    <property type="project" value="InterPro"/>
</dbReference>
<reference evidence="18 19" key="4">
    <citation type="journal article" date="2011" name="BMC Genomics">
        <title>RNA-Seq improves annotation of protein-coding genes in the cucumber genome.</title>
        <authorList>
            <person name="Li Z."/>
            <person name="Zhang Z."/>
            <person name="Yan P."/>
            <person name="Huang S."/>
            <person name="Fei Z."/>
            <person name="Lin K."/>
        </authorList>
    </citation>
    <scope>NUCLEOTIDE SEQUENCE [LARGE SCALE GENOMIC DNA]</scope>
    <source>
        <strain evidence="19">cv. 9930</strain>
    </source>
</reference>
<keyword evidence="4" id="KW-0349">Heme</keyword>
<sequence length="189" mass="21115">MLLVSVVTKFIFPMSPLAFGLTIFFVPLLTYIISSMASSSKLPPGPLSIPIFGNWLQVDKHKITCAMDHIIDAQMKGEISEENVIYIVENINVAAIETTLWSMEWAIAELVNHPEIQHKIREEIANVLKGKEVTESNLHELPYLQATLVSKFEMKPPSAMEKIDVTEKGGQFSLHIANHSTVVFNPINS</sequence>
<evidence type="ECO:0000256" key="14">
    <source>
        <dbReference type="ARBA" id="ARBA00042815"/>
    </source>
</evidence>
<evidence type="ECO:0000313" key="19">
    <source>
        <dbReference type="Proteomes" id="UP000029981"/>
    </source>
</evidence>
<comment type="cofactor">
    <cofactor evidence="1">
        <name>heme</name>
        <dbReference type="ChEBI" id="CHEBI:30413"/>
    </cofactor>
</comment>
<evidence type="ECO:0000256" key="6">
    <source>
        <dbReference type="ARBA" id="ARBA00022723"/>
    </source>
</evidence>
<dbReference type="Proteomes" id="UP000029981">
    <property type="component" value="Chromosome 2"/>
</dbReference>
<evidence type="ECO:0000256" key="5">
    <source>
        <dbReference type="ARBA" id="ARBA00022692"/>
    </source>
</evidence>
<protein>
    <recommendedName>
        <fullName evidence="12">Trans-cinnamate 4-monooxygenase</fullName>
    </recommendedName>
    <alternativeName>
        <fullName evidence="13">Cinnamic acid 4-hydroxylase</fullName>
    </alternativeName>
    <alternativeName>
        <fullName evidence="15">Cytochrome P450 73</fullName>
    </alternativeName>
    <alternativeName>
        <fullName evidence="14">Cytochrome P450C4H</fullName>
    </alternativeName>
</protein>
<proteinExistence type="inferred from homology"/>
<dbReference type="Pfam" id="PF00067">
    <property type="entry name" value="p450"/>
    <property type="match status" value="1"/>
</dbReference>
<dbReference type="InterPro" id="IPR001128">
    <property type="entry name" value="Cyt_P450"/>
</dbReference>
<evidence type="ECO:0000256" key="1">
    <source>
        <dbReference type="ARBA" id="ARBA00001971"/>
    </source>
</evidence>
<keyword evidence="10" id="KW-0503">Monooxygenase</keyword>
<evidence type="ECO:0000256" key="9">
    <source>
        <dbReference type="ARBA" id="ARBA00023004"/>
    </source>
</evidence>
<dbReference type="GO" id="GO:0016020">
    <property type="term" value="C:membrane"/>
    <property type="evidence" value="ECO:0007669"/>
    <property type="project" value="UniProtKB-SubCell"/>
</dbReference>
<keyword evidence="7 17" id="KW-1133">Transmembrane helix</keyword>